<dbReference type="InterPro" id="IPR036397">
    <property type="entry name" value="RNaseH_sf"/>
</dbReference>
<accession>A0ABR3ADP9</accession>
<keyword evidence="3" id="KW-1185">Reference proteome</keyword>
<evidence type="ECO:0000313" key="3">
    <source>
        <dbReference type="Proteomes" id="UP001437256"/>
    </source>
</evidence>
<dbReference type="Pfam" id="PF21762">
    <property type="entry name" value="DEDDh_C"/>
    <property type="match status" value="1"/>
</dbReference>
<dbReference type="InterPro" id="IPR040151">
    <property type="entry name" value="Gfd2/YDR514C-like"/>
</dbReference>
<dbReference type="Gene3D" id="3.30.420.10">
    <property type="entry name" value="Ribonuclease H-like superfamily/Ribonuclease H"/>
    <property type="match status" value="1"/>
</dbReference>
<dbReference type="SUPFAM" id="SSF53098">
    <property type="entry name" value="Ribonuclease H-like"/>
    <property type="match status" value="1"/>
</dbReference>
<feature type="domain" description="Gfd2/YDR514C-like C-terminal" evidence="1">
    <location>
        <begin position="167"/>
        <end position="349"/>
    </location>
</feature>
<dbReference type="PANTHER" id="PTHR28083">
    <property type="entry name" value="GOOD FOR FULL DBP5 ACTIVITY PROTEIN 2"/>
    <property type="match status" value="1"/>
</dbReference>
<dbReference type="PANTHER" id="PTHR28083:SF1">
    <property type="entry name" value="GOOD FOR FULL DBP5 ACTIVITY PROTEIN 2"/>
    <property type="match status" value="1"/>
</dbReference>
<protein>
    <recommendedName>
        <fullName evidence="1">Gfd2/YDR514C-like C-terminal domain-containing protein</fullName>
    </recommendedName>
</protein>
<sequence>MTAPIITGYYRYTDIWFEWAQVLPEKDGQVLKATLAHDAIVHPDHPLHVDGVDGVQMYIGTFHSGEERLMFSSKQVDYIRYWLHAMKLTESEIPLPYSECLLLHGDGDGDDIRFITEVVYKTGGDLRGAIKGIDKKNKKLKGSSPRLIAYREGFNHVQRLFKEKKHVFLAIDIESWEMEHNLITEFGYSVIRWEGEKEVNVDGHWIVKEYETYLNGKYVAENRKNYIFGTSEILPKATFKKRVHELLEHYQSLGAVFLVFHDASGDIKYLKSKMVEAPLDGISYVLPDTSPEKGLYVVDTSDLFAALEGEGSKNRRGLAKVCDLLKIDTRFLHNAGNDAHYTMMACKEMAGGDTLLAQRDTRWPECVVPGSAKLNFYPHQENSDFSDEEGLLG</sequence>
<organism evidence="2 3">
    <name type="scientific">Marasmius tenuissimus</name>
    <dbReference type="NCBI Taxonomy" id="585030"/>
    <lineage>
        <taxon>Eukaryota</taxon>
        <taxon>Fungi</taxon>
        <taxon>Dikarya</taxon>
        <taxon>Basidiomycota</taxon>
        <taxon>Agaricomycotina</taxon>
        <taxon>Agaricomycetes</taxon>
        <taxon>Agaricomycetidae</taxon>
        <taxon>Agaricales</taxon>
        <taxon>Marasmiineae</taxon>
        <taxon>Marasmiaceae</taxon>
        <taxon>Marasmius</taxon>
    </lineage>
</organism>
<dbReference type="EMBL" id="JBBXMP010000005">
    <property type="protein sequence ID" value="KAL0070677.1"/>
    <property type="molecule type" value="Genomic_DNA"/>
</dbReference>
<name>A0ABR3ADP9_9AGAR</name>
<dbReference type="InterPro" id="IPR012337">
    <property type="entry name" value="RNaseH-like_sf"/>
</dbReference>
<evidence type="ECO:0000259" key="1">
    <source>
        <dbReference type="Pfam" id="PF21762"/>
    </source>
</evidence>
<proteinExistence type="predicted"/>
<evidence type="ECO:0000313" key="2">
    <source>
        <dbReference type="EMBL" id="KAL0070677.1"/>
    </source>
</evidence>
<reference evidence="2 3" key="1">
    <citation type="submission" date="2024-05" db="EMBL/GenBank/DDBJ databases">
        <title>A draft genome resource for the thread blight pathogen Marasmius tenuissimus strain MS-2.</title>
        <authorList>
            <person name="Yulfo-Soto G.E."/>
            <person name="Baruah I.K."/>
            <person name="Amoako-Attah I."/>
            <person name="Bukari Y."/>
            <person name="Meinhardt L.W."/>
            <person name="Bailey B.A."/>
            <person name="Cohen S.P."/>
        </authorList>
    </citation>
    <scope>NUCLEOTIDE SEQUENCE [LARGE SCALE GENOMIC DNA]</scope>
    <source>
        <strain evidence="2 3">MS-2</strain>
    </source>
</reference>
<comment type="caution">
    <text evidence="2">The sequence shown here is derived from an EMBL/GenBank/DDBJ whole genome shotgun (WGS) entry which is preliminary data.</text>
</comment>
<dbReference type="InterPro" id="IPR048519">
    <property type="entry name" value="Gfd2/YDR514C-like_C"/>
</dbReference>
<dbReference type="Proteomes" id="UP001437256">
    <property type="component" value="Unassembled WGS sequence"/>
</dbReference>
<gene>
    <name evidence="2" type="ORF">AAF712_001898</name>
</gene>